<keyword evidence="5 6" id="KW-0472">Membrane</keyword>
<evidence type="ECO:0000256" key="3">
    <source>
        <dbReference type="ARBA" id="ARBA00022692"/>
    </source>
</evidence>
<evidence type="ECO:0000256" key="4">
    <source>
        <dbReference type="ARBA" id="ARBA00022989"/>
    </source>
</evidence>
<proteinExistence type="inferred from homology"/>
<evidence type="ECO:0000256" key="6">
    <source>
        <dbReference type="RuleBase" id="RU369025"/>
    </source>
</evidence>
<dbReference type="EMBL" id="MTBO01000016">
    <property type="protein sequence ID" value="OSI16340.1"/>
    <property type="molecule type" value="Genomic_DNA"/>
</dbReference>
<reference evidence="9" key="1">
    <citation type="submission" date="2017-01" db="EMBL/GenBank/DDBJ databases">
        <authorList>
            <person name="Wolfgang W.J."/>
            <person name="Cole J."/>
            <person name="Wroblewski D."/>
            <person name="Mcginnis J."/>
            <person name="Musser K.A."/>
        </authorList>
    </citation>
    <scope>NUCLEOTIDE SEQUENCE [LARGE SCALE GENOMIC DNA]</scope>
    <source>
        <strain evidence="9">DSM 19151</strain>
    </source>
</reference>
<comment type="caution">
    <text evidence="8">The sequence shown here is derived from an EMBL/GenBank/DDBJ whole genome shotgun (WGS) entry which is preliminary data.</text>
</comment>
<gene>
    <name evidence="8" type="ORF">BWD09_07290</name>
</gene>
<comment type="similarity">
    <text evidence="2 6">Belongs to the MscS (TC 1.A.23) family.</text>
</comment>
<dbReference type="InterPro" id="IPR045275">
    <property type="entry name" value="MscS_archaea/bacteria_type"/>
</dbReference>
<dbReference type="STRING" id="194197.BWD09_07290"/>
<keyword evidence="3 6" id="KW-0812">Transmembrane</keyword>
<feature type="transmembrane region" description="Helical" evidence="6">
    <location>
        <begin position="119"/>
        <end position="144"/>
    </location>
</feature>
<organism evidence="8 9">
    <name type="scientific">Neisseria dentiae</name>
    <dbReference type="NCBI Taxonomy" id="194197"/>
    <lineage>
        <taxon>Bacteria</taxon>
        <taxon>Pseudomonadati</taxon>
        <taxon>Pseudomonadota</taxon>
        <taxon>Betaproteobacteria</taxon>
        <taxon>Neisseriales</taxon>
        <taxon>Neisseriaceae</taxon>
        <taxon>Neisseria</taxon>
    </lineage>
</organism>
<dbReference type="PANTHER" id="PTHR30221">
    <property type="entry name" value="SMALL-CONDUCTANCE MECHANOSENSITIVE CHANNEL"/>
    <property type="match status" value="1"/>
</dbReference>
<evidence type="ECO:0000313" key="9">
    <source>
        <dbReference type="Proteomes" id="UP000193118"/>
    </source>
</evidence>
<comment type="function">
    <text evidence="6">Mechanosensitive channel that participates in the regulation of osmotic pressure changes within the cell, opening in response to stretch forces in the membrane lipid bilayer, without the need for other proteins. Contributes to normal resistance to hypoosmotic shock. Forms an ion channel of 1.0 nanosiemens conductance with a slight preference for anions.</text>
</comment>
<evidence type="ECO:0000256" key="5">
    <source>
        <dbReference type="ARBA" id="ARBA00023136"/>
    </source>
</evidence>
<keyword evidence="6" id="KW-0406">Ion transport</keyword>
<keyword evidence="6" id="KW-0813">Transport</keyword>
<evidence type="ECO:0000256" key="1">
    <source>
        <dbReference type="ARBA" id="ARBA00004141"/>
    </source>
</evidence>
<dbReference type="Gene3D" id="2.30.30.60">
    <property type="match status" value="1"/>
</dbReference>
<dbReference type="Pfam" id="PF00924">
    <property type="entry name" value="MS_channel_2nd"/>
    <property type="match status" value="1"/>
</dbReference>
<keyword evidence="6" id="KW-0407">Ion channel</keyword>
<evidence type="ECO:0000259" key="7">
    <source>
        <dbReference type="Pfam" id="PF00924"/>
    </source>
</evidence>
<evidence type="ECO:0000256" key="2">
    <source>
        <dbReference type="ARBA" id="ARBA00008017"/>
    </source>
</evidence>
<dbReference type="Proteomes" id="UP000193118">
    <property type="component" value="Unassembled WGS sequence"/>
</dbReference>
<feature type="transmembrane region" description="Helical" evidence="6">
    <location>
        <begin position="77"/>
        <end position="98"/>
    </location>
</feature>
<dbReference type="PANTHER" id="PTHR30221:SF1">
    <property type="entry name" value="SMALL-CONDUCTANCE MECHANOSENSITIVE CHANNEL"/>
    <property type="match status" value="1"/>
</dbReference>
<dbReference type="SUPFAM" id="SSF82861">
    <property type="entry name" value="Mechanosensitive channel protein MscS (YggB), transmembrane region"/>
    <property type="match status" value="1"/>
</dbReference>
<dbReference type="InterPro" id="IPR023408">
    <property type="entry name" value="MscS_beta-dom_sf"/>
</dbReference>
<dbReference type="GO" id="GO:0008381">
    <property type="term" value="F:mechanosensitive monoatomic ion channel activity"/>
    <property type="evidence" value="ECO:0007669"/>
    <property type="project" value="InterPro"/>
</dbReference>
<protein>
    <recommendedName>
        <fullName evidence="6">Small-conductance mechanosensitive channel</fullName>
    </recommendedName>
</protein>
<name>A0A1X3D8W9_9NEIS</name>
<keyword evidence="9" id="KW-1185">Reference proteome</keyword>
<comment type="caution">
    <text evidence="6">Lacks conserved residue(s) required for the propagation of feature annotation.</text>
</comment>
<dbReference type="InterPro" id="IPR011014">
    <property type="entry name" value="MscS_channel_TM-2"/>
</dbReference>
<dbReference type="InterPro" id="IPR006685">
    <property type="entry name" value="MscS_channel_2nd"/>
</dbReference>
<accession>A0A1X3D8W9</accession>
<keyword evidence="6" id="KW-1003">Cell membrane</keyword>
<dbReference type="InterPro" id="IPR010920">
    <property type="entry name" value="LSM_dom_sf"/>
</dbReference>
<keyword evidence="4 6" id="KW-1133">Transmembrane helix</keyword>
<dbReference type="AlphaFoldDB" id="A0A1X3D8W9"/>
<dbReference type="SUPFAM" id="SSF50182">
    <property type="entry name" value="Sm-like ribonucleoproteins"/>
    <property type="match status" value="1"/>
</dbReference>
<sequence>MPQVPILTENTAATLSMARPRARRCKRPDVIYFRRPSNQPHPIFFMDTLNQLNHGIRQSLSHYEAMTNSVQAMIEAFWLRVPYLVVSLLAFILFWLAARLFKTLSVKLLSRRLSNRMNLLLVLQRIGSALIVFGGFLVAMMIAIPDFTPAQLISTLGIGSVAVGFAFKDIFQNLLSGILLLLNEPFKIGDRIISGTFEGEVENIEIRATTLRTYDGRRIVIPNSQLFTSPVTVNTRGGLYRQSTVLTLPADLNADAVKQQIIRALQQQCGDIVSQPEIAVTALSDTTGTLELRWWAQGHTDNNLILDRVLTCVQPLLAQDDKQSGEENGA</sequence>
<feature type="domain" description="Mechanosensitive ion channel MscS" evidence="7">
    <location>
        <begin position="169"/>
        <end position="232"/>
    </location>
</feature>
<evidence type="ECO:0000313" key="8">
    <source>
        <dbReference type="EMBL" id="OSI16340.1"/>
    </source>
</evidence>
<dbReference type="GO" id="GO:0005886">
    <property type="term" value="C:plasma membrane"/>
    <property type="evidence" value="ECO:0007669"/>
    <property type="project" value="UniProtKB-SubCell"/>
</dbReference>
<comment type="subunit">
    <text evidence="6">Homoheptamer.</text>
</comment>
<keyword evidence="6" id="KW-0997">Cell inner membrane</keyword>
<dbReference type="Gene3D" id="1.10.287.1260">
    <property type="match status" value="1"/>
</dbReference>
<comment type="subcellular location">
    <subcellularLocation>
        <location evidence="6">Cell inner membrane</location>
        <topology evidence="6">Multi-pass membrane protein</topology>
    </subcellularLocation>
    <subcellularLocation>
        <location evidence="1">Membrane</location>
        <topology evidence="1">Multi-pass membrane protein</topology>
    </subcellularLocation>
</comment>